<keyword evidence="2" id="KW-1185">Reference proteome</keyword>
<evidence type="ECO:0000313" key="2">
    <source>
        <dbReference type="Proteomes" id="UP000761264"/>
    </source>
</evidence>
<gene>
    <name evidence="1" type="ORF">HBA54_22875</name>
</gene>
<accession>A0A967F1J1</accession>
<reference evidence="1" key="1">
    <citation type="submission" date="2020-03" db="EMBL/GenBank/DDBJ databases">
        <title>Genome of Pelagibius litoralis DSM 21314T.</title>
        <authorList>
            <person name="Wang G."/>
        </authorList>
    </citation>
    <scope>NUCLEOTIDE SEQUENCE</scope>
    <source>
        <strain evidence="1">DSM 21314</strain>
    </source>
</reference>
<dbReference type="RefSeq" id="WP_167229082.1">
    <property type="nucleotide sequence ID" value="NZ_JAAQPH010000022.1"/>
</dbReference>
<name>A0A967F1J1_9PROT</name>
<proteinExistence type="predicted"/>
<comment type="caution">
    <text evidence="1">The sequence shown here is derived from an EMBL/GenBank/DDBJ whole genome shotgun (WGS) entry which is preliminary data.</text>
</comment>
<organism evidence="1 2">
    <name type="scientific">Pelagibius litoralis</name>
    <dbReference type="NCBI Taxonomy" id="374515"/>
    <lineage>
        <taxon>Bacteria</taxon>
        <taxon>Pseudomonadati</taxon>
        <taxon>Pseudomonadota</taxon>
        <taxon>Alphaproteobacteria</taxon>
        <taxon>Rhodospirillales</taxon>
        <taxon>Rhodovibrionaceae</taxon>
        <taxon>Pelagibius</taxon>
    </lineage>
</organism>
<sequence length="165" mass="18138">MAAPLKSERVRYAVGAFADWENLRIALDELAFAAIQIEAIAMMTGPTVLNASPLFASAPSDHRIFRLTNNLTEMEILRNANPVVTSAGALFPPLTTSATDTSPRGRFALQDWLPKGSAVYLQQQIDKKAILLWVCVGNSDEEHHALRVLLKHCKGQVQVHDLLHA</sequence>
<dbReference type="Proteomes" id="UP000761264">
    <property type="component" value="Unassembled WGS sequence"/>
</dbReference>
<protein>
    <submittedName>
        <fullName evidence="1">Uncharacterized protein</fullName>
    </submittedName>
</protein>
<dbReference type="AlphaFoldDB" id="A0A967F1J1"/>
<dbReference type="EMBL" id="JAAQPH010000022">
    <property type="protein sequence ID" value="NIA71441.1"/>
    <property type="molecule type" value="Genomic_DNA"/>
</dbReference>
<evidence type="ECO:0000313" key="1">
    <source>
        <dbReference type="EMBL" id="NIA71441.1"/>
    </source>
</evidence>